<dbReference type="Gene3D" id="3.20.20.70">
    <property type="entry name" value="Aldolase class I"/>
    <property type="match status" value="1"/>
</dbReference>
<keyword evidence="9" id="KW-0963">Cytoplasm</keyword>
<keyword evidence="3 9" id="KW-0349">Heme</keyword>
<feature type="domain" description="Radical SAM core" evidence="10">
    <location>
        <begin position="1"/>
        <end position="235"/>
    </location>
</feature>
<evidence type="ECO:0000256" key="7">
    <source>
        <dbReference type="ARBA" id="ARBA00023014"/>
    </source>
</evidence>
<dbReference type="SFLD" id="SFLDS00029">
    <property type="entry name" value="Radical_SAM"/>
    <property type="match status" value="1"/>
</dbReference>
<protein>
    <recommendedName>
        <fullName evidence="2 9">Heme chaperone HemW</fullName>
    </recommendedName>
</protein>
<dbReference type="PROSITE" id="PS51918">
    <property type="entry name" value="RADICAL_SAM"/>
    <property type="match status" value="1"/>
</dbReference>
<dbReference type="Pfam" id="PF04055">
    <property type="entry name" value="Radical_SAM"/>
    <property type="match status" value="1"/>
</dbReference>
<dbReference type="CDD" id="cd01335">
    <property type="entry name" value="Radical_SAM"/>
    <property type="match status" value="1"/>
</dbReference>
<evidence type="ECO:0000256" key="8">
    <source>
        <dbReference type="ARBA" id="ARBA00023186"/>
    </source>
</evidence>
<keyword evidence="6 9" id="KW-0408">Iron</keyword>
<proteinExistence type="inferred from homology"/>
<dbReference type="PANTHER" id="PTHR13932:SF5">
    <property type="entry name" value="RADICAL S-ADENOSYL METHIONINE DOMAIN-CONTAINING PROTEIN 1, MITOCHONDRIAL"/>
    <property type="match status" value="1"/>
</dbReference>
<gene>
    <name evidence="11" type="ORF">EDD57_11041</name>
</gene>
<comment type="similarity">
    <text evidence="1">Belongs to the anaerobic coproporphyrinogen-III oxidase family. HemW subfamily.</text>
</comment>
<accession>A0A4R2S0E8</accession>
<dbReference type="SFLD" id="SFLDF00562">
    <property type="entry name" value="HemN-like__clustered_with_heat"/>
    <property type="match status" value="1"/>
</dbReference>
<name>A0A4R2S0E8_9BACL</name>
<evidence type="ECO:0000256" key="2">
    <source>
        <dbReference type="ARBA" id="ARBA00017228"/>
    </source>
</evidence>
<evidence type="ECO:0000256" key="4">
    <source>
        <dbReference type="ARBA" id="ARBA00022691"/>
    </source>
</evidence>
<dbReference type="NCBIfam" id="TIGR00539">
    <property type="entry name" value="hemN_rel"/>
    <property type="match status" value="1"/>
</dbReference>
<dbReference type="OrthoDB" id="9808022at2"/>
<organism evidence="11 12">
    <name type="scientific">Baia soyae</name>
    <dbReference type="NCBI Taxonomy" id="1544746"/>
    <lineage>
        <taxon>Bacteria</taxon>
        <taxon>Bacillati</taxon>
        <taxon>Bacillota</taxon>
        <taxon>Bacilli</taxon>
        <taxon>Bacillales</taxon>
        <taxon>Thermoactinomycetaceae</taxon>
        <taxon>Baia</taxon>
    </lineage>
</organism>
<dbReference type="GO" id="GO:0004109">
    <property type="term" value="F:coproporphyrinogen oxidase activity"/>
    <property type="evidence" value="ECO:0007669"/>
    <property type="project" value="InterPro"/>
</dbReference>
<reference evidence="11 12" key="1">
    <citation type="submission" date="2019-03" db="EMBL/GenBank/DDBJ databases">
        <title>Genomic Encyclopedia of Type Strains, Phase IV (KMG-IV): sequencing the most valuable type-strain genomes for metagenomic binning, comparative biology and taxonomic classification.</title>
        <authorList>
            <person name="Goeker M."/>
        </authorList>
    </citation>
    <scope>NUCLEOTIDE SEQUENCE [LARGE SCALE GENOMIC DNA]</scope>
    <source>
        <strain evidence="11 12">DSM 46831</strain>
    </source>
</reference>
<dbReference type="SUPFAM" id="SSF102114">
    <property type="entry name" value="Radical SAM enzymes"/>
    <property type="match status" value="1"/>
</dbReference>
<evidence type="ECO:0000256" key="5">
    <source>
        <dbReference type="ARBA" id="ARBA00022723"/>
    </source>
</evidence>
<comment type="caution">
    <text evidence="11">The sequence shown here is derived from an EMBL/GenBank/DDBJ whole genome shotgun (WGS) entry which is preliminary data.</text>
</comment>
<keyword evidence="9" id="KW-0004">4Fe-4S</keyword>
<dbReference type="GO" id="GO:0046872">
    <property type="term" value="F:metal ion binding"/>
    <property type="evidence" value="ECO:0007669"/>
    <property type="project" value="UniProtKB-UniRule"/>
</dbReference>
<dbReference type="EMBL" id="SLXV01000010">
    <property type="protein sequence ID" value="TCP69317.1"/>
    <property type="molecule type" value="Genomic_DNA"/>
</dbReference>
<evidence type="ECO:0000256" key="9">
    <source>
        <dbReference type="RuleBase" id="RU364116"/>
    </source>
</evidence>
<dbReference type="RefSeq" id="WP_131848391.1">
    <property type="nucleotide sequence ID" value="NZ_SLXV01000010.1"/>
</dbReference>
<evidence type="ECO:0000256" key="3">
    <source>
        <dbReference type="ARBA" id="ARBA00022617"/>
    </source>
</evidence>
<dbReference type="InterPro" id="IPR058240">
    <property type="entry name" value="rSAM_sf"/>
</dbReference>
<comment type="function">
    <text evidence="9">Probably acts as a heme chaperone, transferring heme to an unknown acceptor. Binds one molecule of heme per monomer, possibly covalently. Binds 1 [4Fe-4S] cluster. The cluster is coordinated with 3 cysteines and an exchangeable S-adenosyl-L-methionine.</text>
</comment>
<keyword evidence="8 9" id="KW-0143">Chaperone</keyword>
<dbReference type="InterPro" id="IPR013785">
    <property type="entry name" value="Aldolase_TIM"/>
</dbReference>
<sequence length="384" mass="44048">MAPKAIYLHIPFCTHKCFYCDFTAYVVEGQPVEEYLTAIDHEMELTVNQVPPKEIDAIFIGGGTPTVLTPAQMKRFLTSIRQKFPNWSPHIEYTIEANPGTTTPELLDVMREGGINRISFGAQTFRADLLKDIGRIHGVSDIERSVRQAREAGFDNLSLDLMFGLPKQTVEDVQDTLERAVALQPDHFSAYSLKVEEGTLFHHLYERKKLPLPNEDDEAQMYLLTRQYLGQHGYDQYEVSNFAKPGRASRHNKTYWYNEEYYGLGAGAHGYMDGVRFANIKGVKEYNARLQKGERPVAESYQVDRNEDIENFMILGLRLMEGVSKDLFLERYGLEMEQVFGHVIMPWIEKGLLHWQGDRLILTEQGLMFGNDVFASFLENARID</sequence>
<dbReference type="InterPro" id="IPR006638">
    <property type="entry name" value="Elp3/MiaA/NifB-like_rSAM"/>
</dbReference>
<keyword evidence="5 9" id="KW-0479">Metal-binding</keyword>
<dbReference type="GO" id="GO:0006779">
    <property type="term" value="P:porphyrin-containing compound biosynthetic process"/>
    <property type="evidence" value="ECO:0007669"/>
    <property type="project" value="InterPro"/>
</dbReference>
<evidence type="ECO:0000256" key="6">
    <source>
        <dbReference type="ARBA" id="ARBA00023004"/>
    </source>
</evidence>
<keyword evidence="4 9" id="KW-0949">S-adenosyl-L-methionine</keyword>
<keyword evidence="7 9" id="KW-0411">Iron-sulfur</keyword>
<dbReference type="SFLD" id="SFLDG01082">
    <property type="entry name" value="B12-binding_domain_containing"/>
    <property type="match status" value="1"/>
</dbReference>
<dbReference type="GO" id="GO:0051539">
    <property type="term" value="F:4 iron, 4 sulfur cluster binding"/>
    <property type="evidence" value="ECO:0007669"/>
    <property type="project" value="UniProtKB-UniRule"/>
</dbReference>
<dbReference type="Pfam" id="PF06969">
    <property type="entry name" value="HemN_C"/>
    <property type="match status" value="1"/>
</dbReference>
<comment type="subcellular location">
    <subcellularLocation>
        <location evidence="9">Cytoplasm</location>
    </subcellularLocation>
</comment>
<dbReference type="GO" id="GO:0005737">
    <property type="term" value="C:cytoplasm"/>
    <property type="evidence" value="ECO:0007669"/>
    <property type="project" value="UniProtKB-SubCell"/>
</dbReference>
<dbReference type="AlphaFoldDB" id="A0A4R2S0E8"/>
<dbReference type="InterPro" id="IPR034505">
    <property type="entry name" value="Coproporphyrinogen-III_oxidase"/>
</dbReference>
<dbReference type="InterPro" id="IPR010723">
    <property type="entry name" value="HemN_C"/>
</dbReference>
<evidence type="ECO:0000259" key="10">
    <source>
        <dbReference type="PROSITE" id="PS51918"/>
    </source>
</evidence>
<dbReference type="InterPro" id="IPR004559">
    <property type="entry name" value="HemW-like"/>
</dbReference>
<evidence type="ECO:0000313" key="12">
    <source>
        <dbReference type="Proteomes" id="UP000294746"/>
    </source>
</evidence>
<dbReference type="SFLD" id="SFLDF00288">
    <property type="entry name" value="HemN-like__clustered_with_nucl"/>
    <property type="match status" value="1"/>
</dbReference>
<keyword evidence="12" id="KW-1185">Reference proteome</keyword>
<dbReference type="SMART" id="SM00729">
    <property type="entry name" value="Elp3"/>
    <property type="match status" value="1"/>
</dbReference>
<evidence type="ECO:0000256" key="1">
    <source>
        <dbReference type="ARBA" id="ARBA00006100"/>
    </source>
</evidence>
<dbReference type="InterPro" id="IPR007197">
    <property type="entry name" value="rSAM"/>
</dbReference>
<evidence type="ECO:0000313" key="11">
    <source>
        <dbReference type="EMBL" id="TCP69317.1"/>
    </source>
</evidence>
<dbReference type="SFLD" id="SFLDG01065">
    <property type="entry name" value="anaerobic_coproporphyrinogen-I"/>
    <property type="match status" value="1"/>
</dbReference>
<dbReference type="PANTHER" id="PTHR13932">
    <property type="entry name" value="COPROPORPHYRINIGEN III OXIDASE"/>
    <property type="match status" value="1"/>
</dbReference>
<dbReference type="Proteomes" id="UP000294746">
    <property type="component" value="Unassembled WGS sequence"/>
</dbReference>